<gene>
    <name evidence="2" type="ORF">AY555_09415</name>
</gene>
<dbReference type="AlphaFoldDB" id="A0A143DF37"/>
<dbReference type="OrthoDB" id="7273723at2"/>
<reference evidence="2 3" key="1">
    <citation type="submission" date="2016-02" db="EMBL/GenBank/DDBJ databases">
        <title>Complete Genome of H5569, the type strain of the newly described species Haematospirillium jordaniae.</title>
        <authorList>
            <person name="Nicholson A.C."/>
            <person name="Humrighouse B.W."/>
            <person name="Loparov V."/>
            <person name="McQuiston J.R."/>
        </authorList>
    </citation>
    <scope>NUCLEOTIDE SEQUENCE [LARGE SCALE GENOMIC DNA]</scope>
    <source>
        <strain evidence="2 3">H5569</strain>
    </source>
</reference>
<evidence type="ECO:0008006" key="4">
    <source>
        <dbReference type="Google" id="ProtNLM"/>
    </source>
</evidence>
<dbReference type="InterPro" id="IPR053716">
    <property type="entry name" value="Flag_assembly_chemotaxis_eff"/>
</dbReference>
<feature type="coiled-coil region" evidence="1">
    <location>
        <begin position="66"/>
        <end position="100"/>
    </location>
</feature>
<dbReference type="RefSeq" id="WP_066136027.1">
    <property type="nucleotide sequence ID" value="NZ_CP014525.1"/>
</dbReference>
<accession>A0A143DF37</accession>
<proteinExistence type="predicted"/>
<dbReference type="Proteomes" id="UP000076066">
    <property type="component" value="Chromosome"/>
</dbReference>
<dbReference type="GeneID" id="53317370"/>
<evidence type="ECO:0000313" key="2">
    <source>
        <dbReference type="EMBL" id="AMW35362.1"/>
    </source>
</evidence>
<keyword evidence="1" id="KW-0175">Coiled coil</keyword>
<dbReference type="Gene3D" id="1.10.287.1700">
    <property type="match status" value="1"/>
</dbReference>
<protein>
    <recommendedName>
        <fullName evidence="4">Flagellar FliJ protein</fullName>
    </recommendedName>
</protein>
<evidence type="ECO:0000256" key="1">
    <source>
        <dbReference type="SAM" id="Coils"/>
    </source>
</evidence>
<dbReference type="KEGG" id="hjo:AY555_09415"/>
<organism evidence="2 3">
    <name type="scientific">Haematospirillum jordaniae</name>
    <dbReference type="NCBI Taxonomy" id="1549855"/>
    <lineage>
        <taxon>Bacteria</taxon>
        <taxon>Pseudomonadati</taxon>
        <taxon>Pseudomonadota</taxon>
        <taxon>Alphaproteobacteria</taxon>
        <taxon>Rhodospirillales</taxon>
        <taxon>Novispirillaceae</taxon>
        <taxon>Haematospirillum</taxon>
    </lineage>
</organism>
<sequence>MSRTLKGLVRLRKWDVDEKRRFLARLIASEEQLIALLLALEEQGIKERHAAAADPLGAGLTYGGYVRWAKERRETLEKTLKDLRRQISAARDTLAEAFKELKTSEIAEDNRIGREISMRERQERALQDDIGLEIYRRRGGRTSLLTRK</sequence>
<name>A0A143DF37_9PROT</name>
<dbReference type="EMBL" id="CP014525">
    <property type="protein sequence ID" value="AMW35362.1"/>
    <property type="molecule type" value="Genomic_DNA"/>
</dbReference>
<keyword evidence="3" id="KW-1185">Reference proteome</keyword>
<dbReference type="STRING" id="1549855.AY555_09415"/>
<evidence type="ECO:0000313" key="3">
    <source>
        <dbReference type="Proteomes" id="UP000076066"/>
    </source>
</evidence>